<keyword evidence="3 5" id="KW-0378">Hydrolase</keyword>
<dbReference type="Gene3D" id="3.40.50.200">
    <property type="entry name" value="Peptidase S8/S53 domain"/>
    <property type="match status" value="1"/>
</dbReference>
<reference evidence="8" key="1">
    <citation type="submission" date="2021-09" db="EMBL/GenBank/DDBJ databases">
        <title>A high-quality genome of the endoparasitic fungus Hirsutella rhossiliensis with a comparison of Hirsutella genomes reveals transposable elements contributing to genome size variation.</title>
        <authorList>
            <person name="Lin R."/>
            <person name="Jiao Y."/>
            <person name="Sun X."/>
            <person name="Ling J."/>
            <person name="Xie B."/>
            <person name="Cheng X."/>
        </authorList>
    </citation>
    <scope>NUCLEOTIDE SEQUENCE</scope>
    <source>
        <strain evidence="8">HR02</strain>
    </source>
</reference>
<feature type="active site" description="Charge relay system" evidence="5">
    <location>
        <position position="681"/>
    </location>
</feature>
<name>A0A9P8MX12_9HYPO</name>
<feature type="domain" description="DUF7580" evidence="7">
    <location>
        <begin position="254"/>
        <end position="581"/>
    </location>
</feature>
<keyword evidence="2 5" id="KW-0645">Protease</keyword>
<dbReference type="Pfam" id="PF24476">
    <property type="entry name" value="DUF7580"/>
    <property type="match status" value="1"/>
</dbReference>
<dbReference type="SUPFAM" id="SSF52743">
    <property type="entry name" value="Subtilisin-like"/>
    <property type="match status" value="1"/>
</dbReference>
<dbReference type="PRINTS" id="PR00723">
    <property type="entry name" value="SUBTILISIN"/>
</dbReference>
<evidence type="ECO:0000256" key="2">
    <source>
        <dbReference type="ARBA" id="ARBA00022670"/>
    </source>
</evidence>
<keyword evidence="9" id="KW-1185">Reference proteome</keyword>
<dbReference type="Proteomes" id="UP000824596">
    <property type="component" value="Unassembled WGS sequence"/>
</dbReference>
<dbReference type="AlphaFoldDB" id="A0A9P8MX12"/>
<gene>
    <name evidence="8" type="ORF">HRG_05300</name>
</gene>
<evidence type="ECO:0000313" key="9">
    <source>
        <dbReference type="Proteomes" id="UP000824596"/>
    </source>
</evidence>
<dbReference type="EMBL" id="JAIZPD010000005">
    <property type="protein sequence ID" value="KAH0962790.1"/>
    <property type="molecule type" value="Genomic_DNA"/>
</dbReference>
<feature type="active site" description="Charge relay system" evidence="5">
    <location>
        <position position="873"/>
    </location>
</feature>
<evidence type="ECO:0000313" key="8">
    <source>
        <dbReference type="EMBL" id="KAH0962790.1"/>
    </source>
</evidence>
<evidence type="ECO:0000256" key="1">
    <source>
        <dbReference type="ARBA" id="ARBA00011073"/>
    </source>
</evidence>
<dbReference type="PROSITE" id="PS51892">
    <property type="entry name" value="SUBTILASE"/>
    <property type="match status" value="1"/>
</dbReference>
<dbReference type="GO" id="GO:0006508">
    <property type="term" value="P:proteolysis"/>
    <property type="evidence" value="ECO:0007669"/>
    <property type="project" value="UniProtKB-KW"/>
</dbReference>
<feature type="domain" description="Peptidase S8/S53" evidence="6">
    <location>
        <begin position="675"/>
        <end position="897"/>
    </location>
</feature>
<dbReference type="PANTHER" id="PTHR43806">
    <property type="entry name" value="PEPTIDASE S8"/>
    <property type="match status" value="1"/>
</dbReference>
<comment type="similarity">
    <text evidence="1 5">Belongs to the peptidase S8 family.</text>
</comment>
<dbReference type="GeneID" id="68354429"/>
<accession>A0A9P8MX12</accession>
<dbReference type="InterPro" id="IPR015500">
    <property type="entry name" value="Peptidase_S8_subtilisin-rel"/>
</dbReference>
<dbReference type="CDD" id="cd00306">
    <property type="entry name" value="Peptidases_S8_S53"/>
    <property type="match status" value="1"/>
</dbReference>
<sequence length="976" mass="108116">MSTSCLTTDAMSRRIDATALEWRVLTEVQPLFAGPVPWDPPAAGLAAAAHAIAVDHVTTVLAHEMNEMRNNLMDLAGFTLGQQSYSKCCGKLRALLRLLECLVLDRVLEDPDGQPSPVRNAPLAKVLARSVWDPVCAWLGVRGAMPRPRVKLGKDKAAATAYETLQPSDLTQLYPKLQALARIMAKRCKQDPDWFTCCSALLELQPALAQLQDIKAKATNVNRVIEGLPQRTSTAVSRVLPVREMARTNWRSRKAAELTDCLYSLLGAAICADEHRAELQLNGFSLDESCKSNALAQNMLVSCCSIINAWHQCHCATRFQLSPMVEASQPSWPSSQDPRSRPKVILSDLCGSLREFRCRPFQIHFDDIDLWYSKAHAQSAARATELRMVSLRFLLDQGYFGKDRDGDVFSLNDKAVLALSLARSLVHLWFGLWMRAPWTADSIQFLCVTDKVVDRHYPYMGCPLLSGNDRGQEYVEPRPNDLALSVLNLARLLTEIETGEAMDSDPSCLSLATFQNHVYDALEPRQNEFGRAHYNAAIQKCLQFTILLKRENAYANQDLLNRARNILYDNIIKPLEDNFDQIPYPAEAMKSRPLKVKERATSKGTVIIKPASRNGQNGVRPPKQLPPDVMFFDAESTVRAEHIARAEGFFSAFAKFRQRHMVPKTRLGRNGRRRIRIAVLDTGIDQENEDIRGLVDDIGEVKTFIGGQAIDEYGHGTHVAGLVLQAAPDADVLVAKVSNGKCFTNMWAIVKAIDWAVENGADIINMSFGCDVDFVNVANALNRAFPTILLAAASNNGRNSQRTFPARHDGVIGIHALDGKGNDEGGMNPSPEGYDENFGTLGLGIQTSWDEPPLLPGTAGATGPKISHKSGSSYATPIAAGIVANYLDWLDYMHEATDLMTEAQYLSLRRARGVRLMLKKQSRRVGDILSVAPWTLWKENPLDPVVDGEAPRKVDERTDNHVLEVLLDGVHAVREE</sequence>
<dbReference type="InterPro" id="IPR050131">
    <property type="entry name" value="Peptidase_S8_subtilisin-like"/>
</dbReference>
<keyword evidence="4 5" id="KW-0720">Serine protease</keyword>
<dbReference type="PROSITE" id="PS00136">
    <property type="entry name" value="SUBTILASE_ASP"/>
    <property type="match status" value="1"/>
</dbReference>
<dbReference type="RefSeq" id="XP_044720303.1">
    <property type="nucleotide sequence ID" value="XM_044863771.1"/>
</dbReference>
<feature type="active site" description="Charge relay system" evidence="5">
    <location>
        <position position="715"/>
    </location>
</feature>
<evidence type="ECO:0000256" key="3">
    <source>
        <dbReference type="ARBA" id="ARBA00022801"/>
    </source>
</evidence>
<organism evidence="8 9">
    <name type="scientific">Hirsutella rhossiliensis</name>
    <dbReference type="NCBI Taxonomy" id="111463"/>
    <lineage>
        <taxon>Eukaryota</taxon>
        <taxon>Fungi</taxon>
        <taxon>Dikarya</taxon>
        <taxon>Ascomycota</taxon>
        <taxon>Pezizomycotina</taxon>
        <taxon>Sordariomycetes</taxon>
        <taxon>Hypocreomycetidae</taxon>
        <taxon>Hypocreales</taxon>
        <taxon>Ophiocordycipitaceae</taxon>
        <taxon>Hirsutella</taxon>
    </lineage>
</organism>
<dbReference type="InterPro" id="IPR056002">
    <property type="entry name" value="DUF7580"/>
</dbReference>
<proteinExistence type="inferred from homology"/>
<protein>
    <submittedName>
        <fullName evidence="8">Subtilase family domain-containing protein</fullName>
    </submittedName>
</protein>
<dbReference type="InterPro" id="IPR023827">
    <property type="entry name" value="Peptidase_S8_Asp-AS"/>
</dbReference>
<comment type="caution">
    <text evidence="8">The sequence shown here is derived from an EMBL/GenBank/DDBJ whole genome shotgun (WGS) entry which is preliminary data.</text>
</comment>
<evidence type="ECO:0000259" key="7">
    <source>
        <dbReference type="Pfam" id="PF24476"/>
    </source>
</evidence>
<evidence type="ECO:0000256" key="4">
    <source>
        <dbReference type="ARBA" id="ARBA00022825"/>
    </source>
</evidence>
<evidence type="ECO:0000256" key="5">
    <source>
        <dbReference type="PROSITE-ProRule" id="PRU01240"/>
    </source>
</evidence>
<dbReference type="PANTHER" id="PTHR43806:SF11">
    <property type="entry name" value="CEREVISIN-RELATED"/>
    <property type="match status" value="1"/>
</dbReference>
<dbReference type="InterPro" id="IPR036852">
    <property type="entry name" value="Peptidase_S8/S53_dom_sf"/>
</dbReference>
<dbReference type="Pfam" id="PF00082">
    <property type="entry name" value="Peptidase_S8"/>
    <property type="match status" value="1"/>
</dbReference>
<evidence type="ECO:0000259" key="6">
    <source>
        <dbReference type="Pfam" id="PF00082"/>
    </source>
</evidence>
<dbReference type="InterPro" id="IPR000209">
    <property type="entry name" value="Peptidase_S8/S53_dom"/>
</dbReference>
<dbReference type="OrthoDB" id="4927437at2759"/>
<dbReference type="GO" id="GO:0004252">
    <property type="term" value="F:serine-type endopeptidase activity"/>
    <property type="evidence" value="ECO:0007669"/>
    <property type="project" value="UniProtKB-UniRule"/>
</dbReference>